<dbReference type="Proteomes" id="UP000779574">
    <property type="component" value="Unassembled WGS sequence"/>
</dbReference>
<feature type="region of interest" description="Disordered" evidence="1">
    <location>
        <begin position="288"/>
        <end position="351"/>
    </location>
</feature>
<feature type="region of interest" description="Disordered" evidence="1">
    <location>
        <begin position="1"/>
        <end position="98"/>
    </location>
</feature>
<feature type="compositionally biased region" description="Polar residues" evidence="1">
    <location>
        <begin position="80"/>
        <end position="90"/>
    </location>
</feature>
<reference evidence="2" key="2">
    <citation type="submission" date="2021-08" db="EMBL/GenBank/DDBJ databases">
        <authorList>
            <person name="Gostincar C."/>
            <person name="Sun X."/>
            <person name="Song Z."/>
            <person name="Gunde-Cimerman N."/>
        </authorList>
    </citation>
    <scope>NUCLEOTIDE SEQUENCE</scope>
    <source>
        <strain evidence="2">EXF-9911</strain>
    </source>
</reference>
<evidence type="ECO:0000313" key="3">
    <source>
        <dbReference type="Proteomes" id="UP000779574"/>
    </source>
</evidence>
<name>A0A9P8EK07_AURME</name>
<evidence type="ECO:0000313" key="2">
    <source>
        <dbReference type="EMBL" id="KAG9691572.1"/>
    </source>
</evidence>
<organism evidence="2 3">
    <name type="scientific">Aureobasidium melanogenum</name>
    <name type="common">Aureobasidium pullulans var. melanogenum</name>
    <dbReference type="NCBI Taxonomy" id="46634"/>
    <lineage>
        <taxon>Eukaryota</taxon>
        <taxon>Fungi</taxon>
        <taxon>Dikarya</taxon>
        <taxon>Ascomycota</taxon>
        <taxon>Pezizomycotina</taxon>
        <taxon>Dothideomycetes</taxon>
        <taxon>Dothideomycetidae</taxon>
        <taxon>Dothideales</taxon>
        <taxon>Saccotheciaceae</taxon>
        <taxon>Aureobasidium</taxon>
    </lineage>
</organism>
<feature type="compositionally biased region" description="Polar residues" evidence="1">
    <location>
        <begin position="33"/>
        <end position="50"/>
    </location>
</feature>
<evidence type="ECO:0000256" key="1">
    <source>
        <dbReference type="SAM" id="MobiDB-lite"/>
    </source>
</evidence>
<gene>
    <name evidence="2" type="ORF">KCU76_g7353</name>
</gene>
<dbReference type="EMBL" id="JAHFXF010000263">
    <property type="protein sequence ID" value="KAG9691572.1"/>
    <property type="molecule type" value="Genomic_DNA"/>
</dbReference>
<feature type="compositionally biased region" description="Basic and acidic residues" evidence="1">
    <location>
        <begin position="294"/>
        <end position="313"/>
    </location>
</feature>
<feature type="compositionally biased region" description="Basic and acidic residues" evidence="1">
    <location>
        <begin position="325"/>
        <end position="351"/>
    </location>
</feature>
<accession>A0A9P8EK07</accession>
<proteinExistence type="predicted"/>
<feature type="non-terminal residue" evidence="2">
    <location>
        <position position="1"/>
    </location>
</feature>
<feature type="region of interest" description="Disordered" evidence="1">
    <location>
        <begin position="111"/>
        <end position="150"/>
    </location>
</feature>
<protein>
    <submittedName>
        <fullName evidence="2">Uncharacterized protein</fullName>
    </submittedName>
</protein>
<dbReference type="OrthoDB" id="3870776at2759"/>
<dbReference type="AlphaFoldDB" id="A0A9P8EK07"/>
<sequence length="351" mass="39767">MARLRAKTTANIKSKGPPQPPTVAKIFEDLTNDSDSGSELPVQSKNSQPPKSMEKLPKQPFFARTRSDGSSGIKKRQLSVRPSSVRQDSMPSLLDSEDELNDVYISGYRSPLRSSVSKDEPTPETSQPLPPPASTQKPAPIKAKEQVSHDDVYPRDFSAQLSTQIHDFIEEAVGGVDDRVHRIFKDIALRKSLWILEKIPSDASLLQSINSQITTNERNARAVNKSLEDTLAAHDPESSSLSPKTTDHCKLLDKQEKERQKALESMIEKLERNKREKAEVMKAIGALRNDMEEERDHCNQKEIKEMRKMYSEEAKEESDGDDNDSTARERESRKRKRDVETEEHMDIDMLM</sequence>
<comment type="caution">
    <text evidence="2">The sequence shown here is derived from an EMBL/GenBank/DDBJ whole genome shotgun (WGS) entry which is preliminary data.</text>
</comment>
<reference evidence="2" key="1">
    <citation type="journal article" date="2021" name="J Fungi (Basel)">
        <title>Virulence traits and population genomics of the black yeast Aureobasidium melanogenum.</title>
        <authorList>
            <person name="Cernosa A."/>
            <person name="Sun X."/>
            <person name="Gostincar C."/>
            <person name="Fang C."/>
            <person name="Gunde-Cimerman N."/>
            <person name="Song Z."/>
        </authorList>
    </citation>
    <scope>NUCLEOTIDE SEQUENCE</scope>
    <source>
        <strain evidence="2">EXF-9911</strain>
    </source>
</reference>
<feature type="compositionally biased region" description="Acidic residues" evidence="1">
    <location>
        <begin position="314"/>
        <end position="324"/>
    </location>
</feature>